<dbReference type="OrthoDB" id="3509362at2759"/>
<comment type="caution">
    <text evidence="1">The sequence shown here is derived from an EMBL/GenBank/DDBJ whole genome shotgun (WGS) entry which is preliminary data.</text>
</comment>
<reference evidence="2" key="1">
    <citation type="journal article" date="2015" name="PLoS Genet.">
        <title>The dynamic genome and transcriptome of the human fungal pathogen Blastomyces and close relative Emmonsia.</title>
        <authorList>
            <person name="Munoz J.F."/>
            <person name="Gauthier G.M."/>
            <person name="Desjardins C.A."/>
            <person name="Gallo J.E."/>
            <person name="Holder J."/>
            <person name="Sullivan T.D."/>
            <person name="Marty A.J."/>
            <person name="Carmen J.C."/>
            <person name="Chen Z."/>
            <person name="Ding L."/>
            <person name="Gujja S."/>
            <person name="Magrini V."/>
            <person name="Misas E."/>
            <person name="Mitreva M."/>
            <person name="Priest M."/>
            <person name="Saif S."/>
            <person name="Whiston E.A."/>
            <person name="Young S."/>
            <person name="Zeng Q."/>
            <person name="Goldman W.E."/>
            <person name="Mardis E.R."/>
            <person name="Taylor J.W."/>
            <person name="McEwen J.G."/>
            <person name="Clay O.K."/>
            <person name="Klein B.S."/>
            <person name="Cuomo C.A."/>
        </authorList>
    </citation>
    <scope>NUCLEOTIDE SEQUENCE [LARGE SCALE GENOMIC DNA]</scope>
    <source>
        <strain evidence="2">UAMH 139</strain>
    </source>
</reference>
<sequence>MPGVPSLWELRVVPNEALVRRFGIDNFAHYKKHTLRLGYLISASGSHPLDSILNRVGWQALCANSPRYLRPSGPMVNIGVFDIGDGIPRQMVRWFLNTSCLTWLSGLSYTLLSNTPNMQGVLTPVEIVEQERLKAILDSGFEIEDLMKAYERVTSKRARSKVFIRIHAE</sequence>
<dbReference type="Gene3D" id="3.40.50.720">
    <property type="entry name" value="NAD(P)-binding Rossmann-like Domain"/>
    <property type="match status" value="1"/>
</dbReference>
<dbReference type="Proteomes" id="UP000053573">
    <property type="component" value="Unassembled WGS sequence"/>
</dbReference>
<evidence type="ECO:0000313" key="1">
    <source>
        <dbReference type="EMBL" id="KLJ07764.1"/>
    </source>
</evidence>
<organism evidence="1 2">
    <name type="scientific">Blastomyces silverae</name>
    <dbReference type="NCBI Taxonomy" id="2060906"/>
    <lineage>
        <taxon>Eukaryota</taxon>
        <taxon>Fungi</taxon>
        <taxon>Dikarya</taxon>
        <taxon>Ascomycota</taxon>
        <taxon>Pezizomycotina</taxon>
        <taxon>Eurotiomycetes</taxon>
        <taxon>Eurotiomycetidae</taxon>
        <taxon>Onygenales</taxon>
        <taxon>Ajellomycetaceae</taxon>
        <taxon>Blastomyces</taxon>
    </lineage>
</organism>
<accession>A0A0H1B8H4</accession>
<dbReference type="Gene3D" id="3.90.180.10">
    <property type="entry name" value="Medium-chain alcohol dehydrogenases, catalytic domain"/>
    <property type="match status" value="1"/>
</dbReference>
<protein>
    <submittedName>
        <fullName evidence="1">Uncharacterized protein</fullName>
    </submittedName>
</protein>
<evidence type="ECO:0000313" key="2">
    <source>
        <dbReference type="Proteomes" id="UP000053573"/>
    </source>
</evidence>
<name>A0A0H1B8H4_9EURO</name>
<dbReference type="STRING" id="2060906.A0A0H1B8H4"/>
<keyword evidence="2" id="KW-1185">Reference proteome</keyword>
<dbReference type="AlphaFoldDB" id="A0A0H1B8H4"/>
<dbReference type="Pfam" id="PF13602">
    <property type="entry name" value="ADH_zinc_N_2"/>
    <property type="match status" value="1"/>
</dbReference>
<proteinExistence type="predicted"/>
<gene>
    <name evidence="1" type="ORF">EMPG_16759</name>
</gene>
<dbReference type="EMBL" id="LDEV01002752">
    <property type="protein sequence ID" value="KLJ07764.1"/>
    <property type="molecule type" value="Genomic_DNA"/>
</dbReference>